<dbReference type="GO" id="GO:0020037">
    <property type="term" value="F:heme binding"/>
    <property type="evidence" value="ECO:0007669"/>
    <property type="project" value="InterPro"/>
</dbReference>
<reference evidence="7 8" key="1">
    <citation type="journal article" date="2020" name="ISME J.">
        <title>Uncovering the hidden diversity of litter-decomposition mechanisms in mushroom-forming fungi.</title>
        <authorList>
            <person name="Floudas D."/>
            <person name="Bentzer J."/>
            <person name="Ahren D."/>
            <person name="Johansson T."/>
            <person name="Persson P."/>
            <person name="Tunlid A."/>
        </authorList>
    </citation>
    <scope>NUCLEOTIDE SEQUENCE [LARGE SCALE GENOMIC DNA]</scope>
    <source>
        <strain evidence="7 8">CBS 291.85</strain>
    </source>
</reference>
<dbReference type="InterPro" id="IPR001128">
    <property type="entry name" value="Cyt_P450"/>
</dbReference>
<comment type="similarity">
    <text evidence="1 6">Belongs to the cytochrome P450 family.</text>
</comment>
<dbReference type="EMBL" id="JAACJM010000004">
    <property type="protein sequence ID" value="KAF5372901.1"/>
    <property type="molecule type" value="Genomic_DNA"/>
</dbReference>
<proteinExistence type="inferred from homology"/>
<evidence type="ECO:0000256" key="4">
    <source>
        <dbReference type="ARBA" id="ARBA00023004"/>
    </source>
</evidence>
<dbReference type="Pfam" id="PF00067">
    <property type="entry name" value="p450"/>
    <property type="match status" value="1"/>
</dbReference>
<name>A0A8H5GX50_9AGAR</name>
<keyword evidence="8" id="KW-1185">Reference proteome</keyword>
<dbReference type="GO" id="GO:0004497">
    <property type="term" value="F:monooxygenase activity"/>
    <property type="evidence" value="ECO:0007669"/>
    <property type="project" value="UniProtKB-KW"/>
</dbReference>
<organism evidence="7 8">
    <name type="scientific">Tetrapyrgos nigripes</name>
    <dbReference type="NCBI Taxonomy" id="182062"/>
    <lineage>
        <taxon>Eukaryota</taxon>
        <taxon>Fungi</taxon>
        <taxon>Dikarya</taxon>
        <taxon>Basidiomycota</taxon>
        <taxon>Agaricomycotina</taxon>
        <taxon>Agaricomycetes</taxon>
        <taxon>Agaricomycetidae</taxon>
        <taxon>Agaricales</taxon>
        <taxon>Marasmiineae</taxon>
        <taxon>Marasmiaceae</taxon>
        <taxon>Tetrapyrgos</taxon>
    </lineage>
</organism>
<sequence length="503" mass="57180">MYLLSSLLAFFGAIGFLTIYYPNNLVGTKSRQDLPGPKGIPIFGNLHQVYPWRTRIVEWICLMHEKYGDICTFTMPPWGRGIIIGRPEWLLHVKSNDMIKYTRVGPGAEIFEEFPGKNTPIGSDGVDWRRSRKTMAPVFSIKAFTDHVGVAMHKIMGTTTTLLENCSTQDVTVDWNAFFCLSSLSLETDLLGEQPKTLQESDPLRNALTTLSTISSKRLLSPYWKWTEKYTSTGHAFEEARSFVRQMVEDVMSRRQSQNRSCEEDDTTSDYLTILLADPGCNGDLVLIRDTLVTLVFAGRDNTQNVIAWAMNALLNHPDWMAKMREEALRLQSNTDQAKGLPYHNLSQYHVHLAVFYETVRLWPGLPKNGRQVLSDDVLPAIPEAGLPPVKVYKGDCIFWSDYYLMRHPLVWGQDASVFNPGRHLNEDGQFVKPRSPNFNGFGAGPRLCPAAQLSAYEFVACWATILPRFEFIKMYDHEPVMMEAFTACMKGKLDVKIKPYHQ</sequence>
<dbReference type="Gene3D" id="1.10.630.10">
    <property type="entry name" value="Cytochrome P450"/>
    <property type="match status" value="1"/>
</dbReference>
<keyword evidence="5 6" id="KW-0349">Heme</keyword>
<dbReference type="PROSITE" id="PS00086">
    <property type="entry name" value="CYTOCHROME_P450"/>
    <property type="match status" value="1"/>
</dbReference>
<accession>A0A8H5GX50</accession>
<evidence type="ECO:0000256" key="6">
    <source>
        <dbReference type="RuleBase" id="RU000461"/>
    </source>
</evidence>
<evidence type="ECO:0000256" key="2">
    <source>
        <dbReference type="ARBA" id="ARBA00022723"/>
    </source>
</evidence>
<comment type="cofactor">
    <cofactor evidence="5">
        <name>heme</name>
        <dbReference type="ChEBI" id="CHEBI:30413"/>
    </cofactor>
</comment>
<dbReference type="GO" id="GO:0005506">
    <property type="term" value="F:iron ion binding"/>
    <property type="evidence" value="ECO:0007669"/>
    <property type="project" value="InterPro"/>
</dbReference>
<dbReference type="OrthoDB" id="1470350at2759"/>
<dbReference type="PRINTS" id="PR00463">
    <property type="entry name" value="EP450I"/>
</dbReference>
<keyword evidence="3 6" id="KW-0560">Oxidoreductase</keyword>
<protein>
    <recommendedName>
        <fullName evidence="9">Cytochrome P450</fullName>
    </recommendedName>
</protein>
<dbReference type="GO" id="GO:0006629">
    <property type="term" value="P:lipid metabolic process"/>
    <property type="evidence" value="ECO:0007669"/>
    <property type="project" value="UniProtKB-ARBA"/>
</dbReference>
<dbReference type="Proteomes" id="UP000559256">
    <property type="component" value="Unassembled WGS sequence"/>
</dbReference>
<evidence type="ECO:0000256" key="5">
    <source>
        <dbReference type="PIRSR" id="PIRSR602401-1"/>
    </source>
</evidence>
<feature type="binding site" description="axial binding residue" evidence="5">
    <location>
        <position position="449"/>
    </location>
    <ligand>
        <name>heme</name>
        <dbReference type="ChEBI" id="CHEBI:30413"/>
    </ligand>
    <ligandPart>
        <name>Fe</name>
        <dbReference type="ChEBI" id="CHEBI:18248"/>
    </ligandPart>
</feature>
<dbReference type="InterPro" id="IPR036396">
    <property type="entry name" value="Cyt_P450_sf"/>
</dbReference>
<gene>
    <name evidence="7" type="ORF">D9758_001771</name>
</gene>
<comment type="caution">
    <text evidence="7">The sequence shown here is derived from an EMBL/GenBank/DDBJ whole genome shotgun (WGS) entry which is preliminary data.</text>
</comment>
<keyword evidence="2 5" id="KW-0479">Metal-binding</keyword>
<evidence type="ECO:0000313" key="8">
    <source>
        <dbReference type="Proteomes" id="UP000559256"/>
    </source>
</evidence>
<dbReference type="SUPFAM" id="SSF48264">
    <property type="entry name" value="Cytochrome P450"/>
    <property type="match status" value="1"/>
</dbReference>
<evidence type="ECO:0000256" key="3">
    <source>
        <dbReference type="ARBA" id="ARBA00023002"/>
    </source>
</evidence>
<keyword evidence="6" id="KW-0503">Monooxygenase</keyword>
<dbReference type="InterPro" id="IPR017972">
    <property type="entry name" value="Cyt_P450_CS"/>
</dbReference>
<dbReference type="InterPro" id="IPR002401">
    <property type="entry name" value="Cyt_P450_E_grp-I"/>
</dbReference>
<dbReference type="GO" id="GO:0016705">
    <property type="term" value="F:oxidoreductase activity, acting on paired donors, with incorporation or reduction of molecular oxygen"/>
    <property type="evidence" value="ECO:0007669"/>
    <property type="project" value="InterPro"/>
</dbReference>
<dbReference type="PRINTS" id="PR00385">
    <property type="entry name" value="P450"/>
</dbReference>
<evidence type="ECO:0000313" key="7">
    <source>
        <dbReference type="EMBL" id="KAF5372901.1"/>
    </source>
</evidence>
<keyword evidence="4 5" id="KW-0408">Iron</keyword>
<dbReference type="PANTHER" id="PTHR24296">
    <property type="entry name" value="CYTOCHROME P450"/>
    <property type="match status" value="1"/>
</dbReference>
<evidence type="ECO:0008006" key="9">
    <source>
        <dbReference type="Google" id="ProtNLM"/>
    </source>
</evidence>
<dbReference type="AlphaFoldDB" id="A0A8H5GX50"/>
<evidence type="ECO:0000256" key="1">
    <source>
        <dbReference type="ARBA" id="ARBA00010617"/>
    </source>
</evidence>